<evidence type="ECO:0000256" key="1">
    <source>
        <dbReference type="SAM" id="MobiDB-lite"/>
    </source>
</evidence>
<comment type="caution">
    <text evidence="2">The sequence shown here is derived from an EMBL/GenBank/DDBJ whole genome shotgun (WGS) entry which is preliminary data.</text>
</comment>
<dbReference type="Gene3D" id="2.60.40.1120">
    <property type="entry name" value="Carboxypeptidase-like, regulatory domain"/>
    <property type="match status" value="1"/>
</dbReference>
<name>A0A833PB19_ACIBZ</name>
<dbReference type="PROSITE" id="PS51257">
    <property type="entry name" value="PROKAR_LIPOPROTEIN"/>
    <property type="match status" value="1"/>
</dbReference>
<evidence type="ECO:0008006" key="4">
    <source>
        <dbReference type="Google" id="ProtNLM"/>
    </source>
</evidence>
<dbReference type="SUPFAM" id="SSF49464">
    <property type="entry name" value="Carboxypeptidase regulatory domain-like"/>
    <property type="match status" value="1"/>
</dbReference>
<dbReference type="Gene3D" id="2.60.120.260">
    <property type="entry name" value="Galactose-binding domain-like"/>
    <property type="match status" value="1"/>
</dbReference>
<sequence length="544" mass="59972">MRNNLIAALVGSTILLTACGNDSTDSKTDNGKPNPPPTNPPTEQTKINSIQILDANNQPFANLTMKIASAKSLGINYSESNDIFASNEKLPDAKNFTTTVLTTDQQGFIKVNNLSPDQYFVLVNEAESPVVTSFVLKAKNTHESIVLKIPFACATKEQAETKCAKVDAVIGSLSGYVIQNGKPVKNAQVSLSGISETNGAFITDLTNDKGQFNLSYNVAKKFESTLKNASLQISAEGYETLYKVVSVNSSASFGNQLSLVPMTIPLNDMVWKETFEPDSPTVNMWTKTSSLQQPMWNLIKTGHGIQNNLVGKSVLLAPNDSSQGVVPNPPQGSQAYWFGDIQQGNFIGQQKQTDKLLDGGTSVEANYAQLTSPSIDLSKLSKPLSLNFKTWWEIESVNPNNKGFDLMDIQISTDGGKNYKTIARLNPLSDPTVELETKIPRPFTNFGFNTTPRISQQEPISLDEFAGQANVKLRFQFSTEDDLYNGFRGWMIDDIQIKKTQGTFPLFTENDDSDRNEDGELPSPMMKKMKISYQIPRWLDVPQR</sequence>
<dbReference type="AlphaFoldDB" id="A0A833PB19"/>
<accession>A0A833PB19</accession>
<evidence type="ECO:0000313" key="3">
    <source>
        <dbReference type="Proteomes" id="UP000490535"/>
    </source>
</evidence>
<feature type="region of interest" description="Disordered" evidence="1">
    <location>
        <begin position="21"/>
        <end position="44"/>
    </location>
</feature>
<organism evidence="2 3">
    <name type="scientific">Acinetobacter bereziniae</name>
    <name type="common">Acinetobacter genomosp. 10</name>
    <dbReference type="NCBI Taxonomy" id="106648"/>
    <lineage>
        <taxon>Bacteria</taxon>
        <taxon>Pseudomonadati</taxon>
        <taxon>Pseudomonadota</taxon>
        <taxon>Gammaproteobacteria</taxon>
        <taxon>Moraxellales</taxon>
        <taxon>Moraxellaceae</taxon>
        <taxon>Acinetobacter</taxon>
    </lineage>
</organism>
<protein>
    <recommendedName>
        <fullName evidence="4">Carboxypeptidase regulatory-like domain-containing protein</fullName>
    </recommendedName>
</protein>
<evidence type="ECO:0000313" key="2">
    <source>
        <dbReference type="EMBL" id="KAF1019781.1"/>
    </source>
</evidence>
<reference evidence="3" key="1">
    <citation type="journal article" date="2020" name="MBio">
        <title>Horizontal gene transfer to a defensive symbiont with a reduced genome amongst a multipartite beetle microbiome.</title>
        <authorList>
            <person name="Waterworth S.C."/>
            <person name="Florez L.V."/>
            <person name="Rees E.R."/>
            <person name="Hertweck C."/>
            <person name="Kaltenpoth M."/>
            <person name="Kwan J.C."/>
        </authorList>
    </citation>
    <scope>NUCLEOTIDE SEQUENCE [LARGE SCALE GENOMIC DNA]</scope>
</reference>
<dbReference type="InterPro" id="IPR008969">
    <property type="entry name" value="CarboxyPept-like_regulatory"/>
</dbReference>
<dbReference type="Proteomes" id="UP000490535">
    <property type="component" value="Unassembled WGS sequence"/>
</dbReference>
<dbReference type="EMBL" id="WNDP01000135">
    <property type="protein sequence ID" value="KAF1019781.1"/>
    <property type="molecule type" value="Genomic_DNA"/>
</dbReference>
<proteinExistence type="predicted"/>
<gene>
    <name evidence="2" type="ORF">GAK29_03813</name>
</gene>